<dbReference type="InterPro" id="IPR037394">
    <property type="entry name" value="TBATA-like"/>
</dbReference>
<keyword evidence="3" id="KW-1185">Reference proteome</keyword>
<evidence type="ECO:0000313" key="3">
    <source>
        <dbReference type="Proteomes" id="UP001333110"/>
    </source>
</evidence>
<sequence length="291" mass="32676">MDRYGPSVGPKALILVHHHREGKVISDSCAFWNMSSGLNNTLVCVVRSSFSREHPPAGNTVIPEQAADQEHVLTGNATSNTSANCYLPKLKGFMQSELGTSQSLTQGRADVPERIQNNPTSSEKLLKKQFQASAQPANRQGIHITPLTQPSSPFVNLHYGPHIQENVNSDLSYLDHEIKVRHECYTKLKHMQKLSQISFSYFMVTILYIFQVVEKLSKILQTDSLTEIQKWFTRASKKEKDFVSSLIYSEPTDKGVLNSKEGTTENMNSLSLLKPFPPLQRGQEGEMNQSR</sequence>
<feature type="region of interest" description="Disordered" evidence="1">
    <location>
        <begin position="267"/>
        <end position="291"/>
    </location>
</feature>
<dbReference type="Proteomes" id="UP001333110">
    <property type="component" value="Unassembled WGS sequence"/>
</dbReference>
<proteinExistence type="predicted"/>
<reference evidence="2 3" key="1">
    <citation type="journal article" date="2023" name="J. Hered.">
        <title>Chromosome-level genome of the wood stork (Mycteria americana) provides insight into avian chromosome evolution.</title>
        <authorList>
            <person name="Flamio R. Jr."/>
            <person name="Ramstad K.M."/>
        </authorList>
    </citation>
    <scope>NUCLEOTIDE SEQUENCE [LARGE SCALE GENOMIC DNA]</scope>
    <source>
        <strain evidence="2">JAX WOST 10</strain>
    </source>
</reference>
<accession>A0AAN7S4A8</accession>
<name>A0AAN7S4A8_MYCAM</name>
<organism evidence="2 3">
    <name type="scientific">Mycteria americana</name>
    <name type="common">Wood stork</name>
    <dbReference type="NCBI Taxonomy" id="33587"/>
    <lineage>
        <taxon>Eukaryota</taxon>
        <taxon>Metazoa</taxon>
        <taxon>Chordata</taxon>
        <taxon>Craniata</taxon>
        <taxon>Vertebrata</taxon>
        <taxon>Euteleostomi</taxon>
        <taxon>Archelosauria</taxon>
        <taxon>Archosauria</taxon>
        <taxon>Dinosauria</taxon>
        <taxon>Saurischia</taxon>
        <taxon>Theropoda</taxon>
        <taxon>Coelurosauria</taxon>
        <taxon>Aves</taxon>
        <taxon>Neognathae</taxon>
        <taxon>Neoaves</taxon>
        <taxon>Aequornithes</taxon>
        <taxon>Ciconiiformes</taxon>
        <taxon>Ciconiidae</taxon>
        <taxon>Mycteria</taxon>
    </lineage>
</organism>
<comment type="caution">
    <text evidence="2">The sequence shown here is derived from an EMBL/GenBank/DDBJ whole genome shotgun (WGS) entry which is preliminary data.</text>
</comment>
<gene>
    <name evidence="2" type="ORF">QYF61_025294</name>
</gene>
<dbReference type="AlphaFoldDB" id="A0AAN7S4A8"/>
<feature type="region of interest" description="Disordered" evidence="1">
    <location>
        <begin position="101"/>
        <end position="121"/>
    </location>
</feature>
<evidence type="ECO:0000256" key="1">
    <source>
        <dbReference type="SAM" id="MobiDB-lite"/>
    </source>
</evidence>
<dbReference type="Pfam" id="PF15256">
    <property type="entry name" value="SPATIAL"/>
    <property type="match status" value="1"/>
</dbReference>
<dbReference type="EMBL" id="JAUNZN010000007">
    <property type="protein sequence ID" value="KAK4819061.1"/>
    <property type="molecule type" value="Genomic_DNA"/>
</dbReference>
<evidence type="ECO:0000313" key="2">
    <source>
        <dbReference type="EMBL" id="KAK4819061.1"/>
    </source>
</evidence>
<dbReference type="PANTHER" id="PTHR33772">
    <property type="entry name" value="THYMUS, BRAIN AND TESTES-ASSOCIATED"/>
    <property type="match status" value="1"/>
</dbReference>
<protein>
    <submittedName>
        <fullName evidence="2">Uncharacterized protein</fullName>
    </submittedName>
</protein>
<dbReference type="PANTHER" id="PTHR33772:SF2">
    <property type="entry name" value="RIKEN CDNA 4930579F01 GENE"/>
    <property type="match status" value="1"/>
</dbReference>